<dbReference type="EMBL" id="CP084930">
    <property type="protein sequence ID" value="USI71595.1"/>
    <property type="molecule type" value="Genomic_DNA"/>
</dbReference>
<evidence type="ECO:0000313" key="1">
    <source>
        <dbReference type="EMBL" id="USI71595.1"/>
    </source>
</evidence>
<accession>A0ABY4X412</accession>
<keyword evidence="2" id="KW-1185">Reference proteome</keyword>
<dbReference type="Gene3D" id="3.90.1680.10">
    <property type="entry name" value="SOS response associated peptidase-like"/>
    <property type="match status" value="1"/>
</dbReference>
<name>A0ABY4X412_9SPHN</name>
<reference evidence="1" key="1">
    <citation type="journal article" date="2022" name="Toxins">
        <title>Genomic Analysis of Sphingopyxis sp. USTB-05 for Biodegrading Cyanobacterial Hepatotoxins.</title>
        <authorList>
            <person name="Liu C."/>
            <person name="Xu Q."/>
            <person name="Zhao Z."/>
            <person name="Zhang H."/>
            <person name="Liu X."/>
            <person name="Yin C."/>
            <person name="Liu Y."/>
            <person name="Yan H."/>
        </authorList>
    </citation>
    <scope>NUCLEOTIDE SEQUENCE</scope>
    <source>
        <strain evidence="1">NBD5</strain>
    </source>
</reference>
<sequence>MFFILTTGPNRLVAPIHHKAMPVRLHDQDETRWLSAPLEEALTLAAPFPAQLVAVA</sequence>
<dbReference type="SUPFAM" id="SSF143081">
    <property type="entry name" value="BB1717-like"/>
    <property type="match status" value="1"/>
</dbReference>
<dbReference type="InterPro" id="IPR036590">
    <property type="entry name" value="SRAP-like"/>
</dbReference>
<evidence type="ECO:0000313" key="2">
    <source>
        <dbReference type="Proteomes" id="UP001056937"/>
    </source>
</evidence>
<proteinExistence type="predicted"/>
<dbReference type="RefSeq" id="WP_252165408.1">
    <property type="nucleotide sequence ID" value="NZ_CP084930.1"/>
</dbReference>
<protein>
    <submittedName>
        <fullName evidence="1">SOS response-associated peptidase</fullName>
    </submittedName>
</protein>
<organism evidence="1 2">
    <name type="scientific">Sphingomonas morindae</name>
    <dbReference type="NCBI Taxonomy" id="1541170"/>
    <lineage>
        <taxon>Bacteria</taxon>
        <taxon>Pseudomonadati</taxon>
        <taxon>Pseudomonadota</taxon>
        <taxon>Alphaproteobacteria</taxon>
        <taxon>Sphingomonadales</taxon>
        <taxon>Sphingomonadaceae</taxon>
        <taxon>Sphingomonas</taxon>
    </lineage>
</organism>
<dbReference type="Proteomes" id="UP001056937">
    <property type="component" value="Chromosome 1"/>
</dbReference>
<gene>
    <name evidence="1" type="ORF">LHA26_09625</name>
</gene>